<dbReference type="EMBL" id="OX459121">
    <property type="protein sequence ID" value="CAI9103063.1"/>
    <property type="molecule type" value="Genomic_DNA"/>
</dbReference>
<sequence>MSAQMRKLSSSVEVKLDGNVIHEILKDRPNDISRVSQLVSSVELCDGQWGKAGSVVRWNFSTPDGKKFSSKERVEVIDDAKKSLTWRVLEGDVKALYSNFAFIMNVEKAGENKSLVTWTMEYEKHDESIPEPHGILEYCLIITKDIEA</sequence>
<evidence type="ECO:0000313" key="2">
    <source>
        <dbReference type="EMBL" id="CAI9103063.1"/>
    </source>
</evidence>
<dbReference type="Proteomes" id="UP001161247">
    <property type="component" value="Chromosome 4"/>
</dbReference>
<dbReference type="CDD" id="cd07816">
    <property type="entry name" value="Bet_v1-like"/>
    <property type="match status" value="1"/>
</dbReference>
<dbReference type="InterPro" id="IPR000916">
    <property type="entry name" value="Bet_v_I/MLP"/>
</dbReference>
<dbReference type="Gene3D" id="3.30.530.20">
    <property type="match status" value="1"/>
</dbReference>
<organism evidence="2 3">
    <name type="scientific">Oldenlandia corymbosa var. corymbosa</name>
    <dbReference type="NCBI Taxonomy" id="529605"/>
    <lineage>
        <taxon>Eukaryota</taxon>
        <taxon>Viridiplantae</taxon>
        <taxon>Streptophyta</taxon>
        <taxon>Embryophyta</taxon>
        <taxon>Tracheophyta</taxon>
        <taxon>Spermatophyta</taxon>
        <taxon>Magnoliopsida</taxon>
        <taxon>eudicotyledons</taxon>
        <taxon>Gunneridae</taxon>
        <taxon>Pentapetalae</taxon>
        <taxon>asterids</taxon>
        <taxon>lamiids</taxon>
        <taxon>Gentianales</taxon>
        <taxon>Rubiaceae</taxon>
        <taxon>Rubioideae</taxon>
        <taxon>Spermacoceae</taxon>
        <taxon>Hedyotis-Oldenlandia complex</taxon>
        <taxon>Oldenlandia</taxon>
    </lineage>
</organism>
<evidence type="ECO:0000259" key="1">
    <source>
        <dbReference type="SMART" id="SM01037"/>
    </source>
</evidence>
<evidence type="ECO:0000313" key="3">
    <source>
        <dbReference type="Proteomes" id="UP001161247"/>
    </source>
</evidence>
<accession>A0AAV1D870</accession>
<protein>
    <submittedName>
        <fullName evidence="2">OLC1v1001492C1</fullName>
    </submittedName>
</protein>
<reference evidence="2" key="1">
    <citation type="submission" date="2023-03" db="EMBL/GenBank/DDBJ databases">
        <authorList>
            <person name="Julca I."/>
        </authorList>
    </citation>
    <scope>NUCLEOTIDE SEQUENCE</scope>
</reference>
<dbReference type="SUPFAM" id="SSF55961">
    <property type="entry name" value="Bet v1-like"/>
    <property type="match status" value="1"/>
</dbReference>
<gene>
    <name evidence="2" type="ORF">OLC1_LOCUS12294</name>
</gene>
<dbReference type="InterPro" id="IPR051761">
    <property type="entry name" value="MLP-like_ligand-binding"/>
</dbReference>
<dbReference type="InterPro" id="IPR023393">
    <property type="entry name" value="START-like_dom_sf"/>
</dbReference>
<proteinExistence type="predicted"/>
<dbReference type="PANTHER" id="PTHR31907">
    <property type="entry name" value="MLP-LIKE PROTEIN 423"/>
    <property type="match status" value="1"/>
</dbReference>
<dbReference type="Pfam" id="PF00407">
    <property type="entry name" value="Bet_v_1"/>
    <property type="match status" value="1"/>
</dbReference>
<dbReference type="GO" id="GO:0006952">
    <property type="term" value="P:defense response"/>
    <property type="evidence" value="ECO:0007669"/>
    <property type="project" value="InterPro"/>
</dbReference>
<dbReference type="SMART" id="SM01037">
    <property type="entry name" value="Bet_v_1"/>
    <property type="match status" value="1"/>
</dbReference>
<feature type="domain" description="Bet v I/Major latex protein" evidence="1">
    <location>
        <begin position="3"/>
        <end position="148"/>
    </location>
</feature>
<name>A0AAV1D870_OLDCO</name>
<keyword evidence="3" id="KW-1185">Reference proteome</keyword>
<dbReference type="AlphaFoldDB" id="A0AAV1D870"/>